<protein>
    <submittedName>
        <fullName evidence="5">Baseplate J-like protein</fullName>
    </submittedName>
</protein>
<keyword evidence="6" id="KW-1185">Reference proteome</keyword>
<evidence type="ECO:0000259" key="4">
    <source>
        <dbReference type="Pfam" id="PF26079"/>
    </source>
</evidence>
<sequence>MAAYSESEEIIRDRILSNMSDTVDKTEGYIAYDSAAAFGKELSSNRAILDEILAYAFPQTSSGTYLDYNAESRGVTRNLGVKSKGQVVFTGVNNTVIQQGTIVQTNGGLQYTIDSNVVITNGSATANITATAIGTSYNIPTNTIIQIPIAINGVTSVTNSVPTTGGTDDETDLQLIARLLQKVQNPPSSGNKTDYERWAKEVSGVLYVKVIPLANGPGTIKLVVAGENGAILDSTIIKNVQDHLKEVAPILANVTVVTVSQVQINTIITGLTIKIGYNLDDVKLNVETSIRDYLSELNPGDTVNYNNIRAIVTLTEGVSDFTELTLNTGTSNITTTDEQKAVLSTITYS</sequence>
<dbReference type="Pfam" id="PF26078">
    <property type="entry name" value="Baseplate_J_M"/>
    <property type="match status" value="1"/>
</dbReference>
<dbReference type="InterPro" id="IPR006949">
    <property type="entry name" value="Barrel_Baseplate_J-like"/>
</dbReference>
<dbReference type="InterPro" id="IPR058531">
    <property type="entry name" value="Baseplate_J_M"/>
</dbReference>
<dbReference type="RefSeq" id="WP_082831820.1">
    <property type="nucleotide sequence ID" value="NZ_FQXL01000069.1"/>
</dbReference>
<accession>A0A161XI40</accession>
<evidence type="ECO:0000256" key="1">
    <source>
        <dbReference type="ARBA" id="ARBA00038087"/>
    </source>
</evidence>
<dbReference type="OrthoDB" id="2554267at2"/>
<comment type="similarity">
    <text evidence="1">Belongs to the Mu gp47/PBSX XkdT family.</text>
</comment>
<reference evidence="5 6" key="1">
    <citation type="submission" date="2016-04" db="EMBL/GenBank/DDBJ databases">
        <title>Genome sequence of Clostridium magnum DSM 2767.</title>
        <authorList>
            <person name="Poehlein A."/>
            <person name="Uhlig R."/>
            <person name="Fischer R."/>
            <person name="Bahl H."/>
            <person name="Daniel R."/>
        </authorList>
    </citation>
    <scope>NUCLEOTIDE SEQUENCE [LARGE SCALE GENOMIC DNA]</scope>
    <source>
        <strain evidence="5 6">DSM 2767</strain>
    </source>
</reference>
<evidence type="ECO:0000259" key="3">
    <source>
        <dbReference type="Pfam" id="PF26078"/>
    </source>
</evidence>
<proteinExistence type="inferred from homology"/>
<dbReference type="AlphaFoldDB" id="A0A161XI40"/>
<dbReference type="InterPro" id="IPR052399">
    <property type="entry name" value="Phage_Baseplate_Assmbl_Protein"/>
</dbReference>
<dbReference type="PANTHER" id="PTHR37829">
    <property type="entry name" value="PHAGE-LIKE ELEMENT PBSX PROTEIN XKDT"/>
    <property type="match status" value="1"/>
</dbReference>
<dbReference type="InterPro" id="IPR058530">
    <property type="entry name" value="Baseplate_J-like_C"/>
</dbReference>
<feature type="domain" description="Baseplate protein J-like barrel" evidence="2">
    <location>
        <begin position="86"/>
        <end position="166"/>
    </location>
</feature>
<dbReference type="Pfam" id="PF26079">
    <property type="entry name" value="Baseplate_J_C"/>
    <property type="match status" value="1"/>
</dbReference>
<feature type="domain" description="Baseplate J-like C-terminal" evidence="4">
    <location>
        <begin position="267"/>
        <end position="349"/>
    </location>
</feature>
<name>A0A161XI40_9CLOT</name>
<evidence type="ECO:0000313" key="5">
    <source>
        <dbReference type="EMBL" id="KZL94376.1"/>
    </source>
</evidence>
<dbReference type="Proteomes" id="UP000076603">
    <property type="component" value="Unassembled WGS sequence"/>
</dbReference>
<evidence type="ECO:0000259" key="2">
    <source>
        <dbReference type="Pfam" id="PF04865"/>
    </source>
</evidence>
<comment type="caution">
    <text evidence="5">The sequence shown here is derived from an EMBL/GenBank/DDBJ whole genome shotgun (WGS) entry which is preliminary data.</text>
</comment>
<evidence type="ECO:0000313" key="6">
    <source>
        <dbReference type="Proteomes" id="UP000076603"/>
    </source>
</evidence>
<dbReference type="EMBL" id="LWAE01000001">
    <property type="protein sequence ID" value="KZL94376.1"/>
    <property type="molecule type" value="Genomic_DNA"/>
</dbReference>
<feature type="domain" description="Baseplate J-like central" evidence="3">
    <location>
        <begin position="187"/>
        <end position="257"/>
    </location>
</feature>
<dbReference type="PATRIC" id="fig|1121326.3.peg.1399"/>
<dbReference type="STRING" id="1121326.CLMAG_14290"/>
<dbReference type="Pfam" id="PF04865">
    <property type="entry name" value="Baseplate_J"/>
    <property type="match status" value="1"/>
</dbReference>
<gene>
    <name evidence="5" type="ORF">CLMAG_14290</name>
</gene>
<dbReference type="PANTHER" id="PTHR37829:SF3">
    <property type="entry name" value="PROTEIN JAYE-RELATED"/>
    <property type="match status" value="1"/>
</dbReference>
<organism evidence="5 6">
    <name type="scientific">Clostridium magnum DSM 2767</name>
    <dbReference type="NCBI Taxonomy" id="1121326"/>
    <lineage>
        <taxon>Bacteria</taxon>
        <taxon>Bacillati</taxon>
        <taxon>Bacillota</taxon>
        <taxon>Clostridia</taxon>
        <taxon>Eubacteriales</taxon>
        <taxon>Clostridiaceae</taxon>
        <taxon>Clostridium</taxon>
    </lineage>
</organism>